<feature type="domain" description="Thioredoxin-like fold" evidence="1">
    <location>
        <begin position="3"/>
        <end position="66"/>
    </location>
</feature>
<dbReference type="InterPro" id="IPR036249">
    <property type="entry name" value="Thioredoxin-like_sf"/>
</dbReference>
<gene>
    <name evidence="2" type="ORF">SAMN02910343_01183</name>
</gene>
<dbReference type="EMBL" id="FMXA01000014">
    <property type="protein sequence ID" value="SDA53854.1"/>
    <property type="molecule type" value="Genomic_DNA"/>
</dbReference>
<organism evidence="2 3">
    <name type="scientific">Allisonella histaminiformans</name>
    <dbReference type="NCBI Taxonomy" id="209880"/>
    <lineage>
        <taxon>Bacteria</taxon>
        <taxon>Bacillati</taxon>
        <taxon>Bacillota</taxon>
        <taxon>Negativicutes</taxon>
        <taxon>Veillonellales</taxon>
        <taxon>Veillonellaceae</taxon>
        <taxon>Allisonella</taxon>
    </lineage>
</organism>
<dbReference type="GeneID" id="87756199"/>
<keyword evidence="3" id="KW-1185">Reference proteome</keyword>
<protein>
    <submittedName>
        <fullName evidence="2">Glutaredoxin</fullName>
    </submittedName>
</protein>
<evidence type="ECO:0000313" key="3">
    <source>
        <dbReference type="Proteomes" id="UP000199689"/>
    </source>
</evidence>
<dbReference type="AlphaFoldDB" id="A0A1G5W7C8"/>
<dbReference type="Proteomes" id="UP000199689">
    <property type="component" value="Unassembled WGS sequence"/>
</dbReference>
<accession>A0A1G5W7C8</accession>
<dbReference type="Pfam" id="PF13192">
    <property type="entry name" value="Thioredoxin_3"/>
    <property type="match status" value="1"/>
</dbReference>
<evidence type="ECO:0000259" key="1">
    <source>
        <dbReference type="Pfam" id="PF13192"/>
    </source>
</evidence>
<reference evidence="2 3" key="1">
    <citation type="submission" date="2016-10" db="EMBL/GenBank/DDBJ databases">
        <authorList>
            <person name="de Groot N.N."/>
        </authorList>
    </citation>
    <scope>NUCLEOTIDE SEQUENCE [LARGE SCALE GENOMIC DNA]</scope>
    <source>
        <strain evidence="2 3">DSM 15230</strain>
    </source>
</reference>
<dbReference type="SUPFAM" id="SSF52833">
    <property type="entry name" value="Thioredoxin-like"/>
    <property type="match status" value="1"/>
</dbReference>
<dbReference type="OrthoDB" id="5348456at2"/>
<proteinExistence type="predicted"/>
<dbReference type="InterPro" id="IPR012336">
    <property type="entry name" value="Thioredoxin-like_fold"/>
</dbReference>
<name>A0A1G5W7C8_9FIRM</name>
<dbReference type="RefSeq" id="WP_091364789.1">
    <property type="nucleotide sequence ID" value="NZ_FMXA01000014.1"/>
</dbReference>
<sequence>MKNIKIFILHGCPYCHNAMKAWKELTAQEAYQGMTAEWIYEDEHPESAKGFDHYYCPSIFVDETKVYEAHPGDSYEVTAEKVREALNLAR</sequence>
<evidence type="ECO:0000313" key="2">
    <source>
        <dbReference type="EMBL" id="SDA53854.1"/>
    </source>
</evidence>
<dbReference type="Gene3D" id="3.40.30.10">
    <property type="entry name" value="Glutaredoxin"/>
    <property type="match status" value="1"/>
</dbReference>
<dbReference type="STRING" id="209880.SAMN02910343_01183"/>